<reference evidence="2" key="1">
    <citation type="submission" date="2021-10" db="EMBL/GenBank/DDBJ databases">
        <title>Roseicella aerolatum sp. nov., isolated from aerosols of e-waste dismantling site.</title>
        <authorList>
            <person name="Qin T."/>
        </authorList>
    </citation>
    <scope>NUCLEOTIDE SEQUENCE</scope>
    <source>
        <strain evidence="2">GB24</strain>
    </source>
</reference>
<dbReference type="AlphaFoldDB" id="A0A9X1L929"/>
<feature type="non-terminal residue" evidence="2">
    <location>
        <position position="1"/>
    </location>
</feature>
<feature type="compositionally biased region" description="Basic residues" evidence="1">
    <location>
        <begin position="1"/>
        <end position="12"/>
    </location>
</feature>
<dbReference type="RefSeq" id="WP_226610683.1">
    <property type="nucleotide sequence ID" value="NZ_JAJAQI010000029.1"/>
</dbReference>
<evidence type="ECO:0000256" key="1">
    <source>
        <dbReference type="SAM" id="MobiDB-lite"/>
    </source>
</evidence>
<comment type="caution">
    <text evidence="2">The sequence shown here is derived from an EMBL/GenBank/DDBJ whole genome shotgun (WGS) entry which is preliminary data.</text>
</comment>
<keyword evidence="3" id="KW-1185">Reference proteome</keyword>
<evidence type="ECO:0000313" key="3">
    <source>
        <dbReference type="Proteomes" id="UP001139311"/>
    </source>
</evidence>
<sequence length="67" mass="7680">RERRWRRKRVSGSRHAAAGAWKVRRSLPHPPILRAFQQPAKGHPGAAKLRTRVARIISGSVHRMAKR</sequence>
<proteinExistence type="predicted"/>
<feature type="region of interest" description="Disordered" evidence="1">
    <location>
        <begin position="1"/>
        <end position="20"/>
    </location>
</feature>
<name>A0A9X1L929_9PROT</name>
<gene>
    <name evidence="2" type="ORF">LHA35_18260</name>
</gene>
<accession>A0A9X1L929</accession>
<dbReference type="EMBL" id="JAJAQI010000029">
    <property type="protein sequence ID" value="MCB4823676.1"/>
    <property type="molecule type" value="Genomic_DNA"/>
</dbReference>
<organism evidence="2 3">
    <name type="scientific">Roseicella aerolata</name>
    <dbReference type="NCBI Taxonomy" id="2883479"/>
    <lineage>
        <taxon>Bacteria</taxon>
        <taxon>Pseudomonadati</taxon>
        <taxon>Pseudomonadota</taxon>
        <taxon>Alphaproteobacteria</taxon>
        <taxon>Acetobacterales</taxon>
        <taxon>Roseomonadaceae</taxon>
        <taxon>Roseicella</taxon>
    </lineage>
</organism>
<evidence type="ECO:0000313" key="2">
    <source>
        <dbReference type="EMBL" id="MCB4823676.1"/>
    </source>
</evidence>
<protein>
    <submittedName>
        <fullName evidence="2">Uncharacterized protein</fullName>
    </submittedName>
</protein>
<dbReference type="Proteomes" id="UP001139311">
    <property type="component" value="Unassembled WGS sequence"/>
</dbReference>